<evidence type="ECO:0000313" key="4">
    <source>
        <dbReference type="EMBL" id="QNN62472.1"/>
    </source>
</evidence>
<dbReference type="Pfam" id="PF13462">
    <property type="entry name" value="Thioredoxin_4"/>
    <property type="match status" value="1"/>
</dbReference>
<proteinExistence type="predicted"/>
<keyword evidence="5" id="KW-1185">Reference proteome</keyword>
<keyword evidence="2" id="KW-0472">Membrane</keyword>
<dbReference type="EMBL" id="CP060716">
    <property type="protein sequence ID" value="QNN62472.1"/>
    <property type="molecule type" value="Genomic_DNA"/>
</dbReference>
<evidence type="ECO:0000259" key="3">
    <source>
        <dbReference type="Pfam" id="PF13462"/>
    </source>
</evidence>
<feature type="compositionally biased region" description="Acidic residues" evidence="1">
    <location>
        <begin position="319"/>
        <end position="334"/>
    </location>
</feature>
<organism evidence="4 5">
    <name type="scientific">Leucobacter denitrificans</name>
    <dbReference type="NCBI Taxonomy" id="683042"/>
    <lineage>
        <taxon>Bacteria</taxon>
        <taxon>Bacillati</taxon>
        <taxon>Actinomycetota</taxon>
        <taxon>Actinomycetes</taxon>
        <taxon>Micrococcales</taxon>
        <taxon>Microbacteriaceae</taxon>
        <taxon>Leucobacter</taxon>
    </lineage>
</organism>
<evidence type="ECO:0000256" key="1">
    <source>
        <dbReference type="SAM" id="MobiDB-lite"/>
    </source>
</evidence>
<dbReference type="KEGG" id="ldn:H9L06_09475"/>
<keyword evidence="2" id="KW-1133">Transmembrane helix</keyword>
<dbReference type="InterPro" id="IPR036249">
    <property type="entry name" value="Thioredoxin-like_sf"/>
</dbReference>
<name>A0A7G9S3P7_9MICO</name>
<protein>
    <submittedName>
        <fullName evidence="4">Thioredoxin domain-containing protein</fullName>
    </submittedName>
</protein>
<dbReference type="Gene3D" id="3.40.30.10">
    <property type="entry name" value="Glutaredoxin"/>
    <property type="match status" value="1"/>
</dbReference>
<feature type="region of interest" description="Disordered" evidence="1">
    <location>
        <begin position="1"/>
        <end position="29"/>
    </location>
</feature>
<feature type="compositionally biased region" description="Basic and acidic residues" evidence="1">
    <location>
        <begin position="10"/>
        <end position="29"/>
    </location>
</feature>
<evidence type="ECO:0000313" key="5">
    <source>
        <dbReference type="Proteomes" id="UP000515934"/>
    </source>
</evidence>
<dbReference type="SUPFAM" id="SSF52833">
    <property type="entry name" value="Thioredoxin-like"/>
    <property type="match status" value="1"/>
</dbReference>
<dbReference type="CDD" id="cd02972">
    <property type="entry name" value="DsbA_family"/>
    <property type="match status" value="1"/>
</dbReference>
<dbReference type="InterPro" id="IPR012336">
    <property type="entry name" value="Thioredoxin-like_fold"/>
</dbReference>
<accession>A0A7G9S3P7</accession>
<dbReference type="AlphaFoldDB" id="A0A7G9S3P7"/>
<dbReference type="RefSeq" id="WP_187554942.1">
    <property type="nucleotide sequence ID" value="NZ_CP060716.1"/>
</dbReference>
<feature type="region of interest" description="Disordered" evidence="1">
    <location>
        <begin position="313"/>
        <end position="334"/>
    </location>
</feature>
<feature type="domain" description="Thioredoxin-like fold" evidence="3">
    <location>
        <begin position="110"/>
        <end position="239"/>
    </location>
</feature>
<dbReference type="Proteomes" id="UP000515934">
    <property type="component" value="Chromosome"/>
</dbReference>
<reference evidence="4 5" key="1">
    <citation type="submission" date="2020-08" db="EMBL/GenBank/DDBJ databases">
        <title>Genome sequence of Leucobacter denitrificans KACC 14055T.</title>
        <authorList>
            <person name="Hyun D.-W."/>
            <person name="Bae J.-W."/>
        </authorList>
    </citation>
    <scope>NUCLEOTIDE SEQUENCE [LARGE SCALE GENOMIC DNA]</scope>
    <source>
        <strain evidence="4 5">KACC 14055</strain>
    </source>
</reference>
<sequence length="334" mass="35892">MSNESSSRPTKNERRAAAREQARLAREAEKKREKRNRLFIQGGVVLGVIAVLAIVGLVLTQSLKPAGPGPKNMASGGAIFTEDLKVIPGDRLEDPAAQRIAPVVDRESVPLDVSIYVDYMCPACGNFEQQNGTMLENYVGSGDITLRVYPINFLDGQSLGTKYSTRAANAFACVVDEQPDFAFALHTRLLSAEVQPSEGTTGLDDKQLLEEAVAAGAEPTTQLQNCIRERSFAGFIDGNNQWAMTDLVGIAEGEQLIASTDNQGNPVAFQEADGPQRLVSTPLVLVNGKQWNGARDGSLESYILKVKGEIESAMAANGEETEAEDSAEDSATEE</sequence>
<feature type="transmembrane region" description="Helical" evidence="2">
    <location>
        <begin position="38"/>
        <end position="59"/>
    </location>
</feature>
<gene>
    <name evidence="4" type="ORF">H9L06_09475</name>
</gene>
<evidence type="ECO:0000256" key="2">
    <source>
        <dbReference type="SAM" id="Phobius"/>
    </source>
</evidence>
<keyword evidence="2" id="KW-0812">Transmembrane</keyword>